<feature type="coiled-coil region" evidence="1">
    <location>
        <begin position="99"/>
        <end position="126"/>
    </location>
</feature>
<evidence type="ECO:0000256" key="1">
    <source>
        <dbReference type="SAM" id="Coils"/>
    </source>
</evidence>
<sequence length="212" mass="21866">MTTTTGPRSRPSGRAARSGSAAERPAPQRARRAERATAPEPAPDEPAVRTRSARRAAPAARRPRPVRRPAAPPRTPFVALVVSLLAGALVSLLLLNTVLAQDAFELTRLQRNVKLLEQQRQAMESEIAREESPQRLGEKAENLGMTQPDQVGFIDSQGRRVGGGGAPVRPVPHAAAAAAGAAAALGVPGMVIPGDGALPGGAAPAAPAAPRP</sequence>
<feature type="compositionally biased region" description="Low complexity" evidence="2">
    <location>
        <begin position="1"/>
        <end position="28"/>
    </location>
</feature>
<gene>
    <name evidence="4" type="ORF">HNR21_005389</name>
</gene>
<feature type="transmembrane region" description="Helical" evidence="3">
    <location>
        <begin position="77"/>
        <end position="99"/>
    </location>
</feature>
<dbReference type="AlphaFoldDB" id="A0A7W3N2X3"/>
<keyword evidence="5" id="KW-1185">Reference proteome</keyword>
<evidence type="ECO:0000256" key="3">
    <source>
        <dbReference type="SAM" id="Phobius"/>
    </source>
</evidence>
<accession>A0A7W3N2X3</accession>
<keyword evidence="3" id="KW-0812">Transmembrane</keyword>
<evidence type="ECO:0008006" key="6">
    <source>
        <dbReference type="Google" id="ProtNLM"/>
    </source>
</evidence>
<keyword evidence="3" id="KW-1133">Transmembrane helix</keyword>
<comment type="caution">
    <text evidence="4">The sequence shown here is derived from an EMBL/GenBank/DDBJ whole genome shotgun (WGS) entry which is preliminary data.</text>
</comment>
<feature type="region of interest" description="Disordered" evidence="2">
    <location>
        <begin position="1"/>
        <end position="72"/>
    </location>
</feature>
<organism evidence="4 5">
    <name type="scientific">Thermomonospora cellulosilytica</name>
    <dbReference type="NCBI Taxonomy" id="1411118"/>
    <lineage>
        <taxon>Bacteria</taxon>
        <taxon>Bacillati</taxon>
        <taxon>Actinomycetota</taxon>
        <taxon>Actinomycetes</taxon>
        <taxon>Streptosporangiales</taxon>
        <taxon>Thermomonosporaceae</taxon>
        <taxon>Thermomonospora</taxon>
    </lineage>
</organism>
<evidence type="ECO:0000313" key="5">
    <source>
        <dbReference type="Proteomes" id="UP000539313"/>
    </source>
</evidence>
<keyword evidence="1" id="KW-0175">Coiled coil</keyword>
<evidence type="ECO:0000256" key="2">
    <source>
        <dbReference type="SAM" id="MobiDB-lite"/>
    </source>
</evidence>
<protein>
    <recommendedName>
        <fullName evidence="6">Cell division protein FtsL</fullName>
    </recommendedName>
</protein>
<evidence type="ECO:0000313" key="4">
    <source>
        <dbReference type="EMBL" id="MBA9006507.1"/>
    </source>
</evidence>
<name>A0A7W3N2X3_9ACTN</name>
<proteinExistence type="predicted"/>
<dbReference type="Proteomes" id="UP000539313">
    <property type="component" value="Unassembled WGS sequence"/>
</dbReference>
<reference evidence="4 5" key="1">
    <citation type="submission" date="2020-08" db="EMBL/GenBank/DDBJ databases">
        <title>Sequencing the genomes of 1000 actinobacteria strains.</title>
        <authorList>
            <person name="Klenk H.-P."/>
        </authorList>
    </citation>
    <scope>NUCLEOTIDE SEQUENCE [LARGE SCALE GENOMIC DNA]</scope>
    <source>
        <strain evidence="4 5">DSM 45823</strain>
    </source>
</reference>
<dbReference type="RefSeq" id="WP_182707397.1">
    <property type="nucleotide sequence ID" value="NZ_JACJII010000001.1"/>
</dbReference>
<keyword evidence="3" id="KW-0472">Membrane</keyword>
<dbReference type="EMBL" id="JACJII010000001">
    <property type="protein sequence ID" value="MBA9006507.1"/>
    <property type="molecule type" value="Genomic_DNA"/>
</dbReference>